<dbReference type="InterPro" id="IPR006009">
    <property type="entry name" value="GlcNAc_MurG"/>
</dbReference>
<name>A0A0G0G8K8_9BACT</name>
<dbReference type="STRING" id="1619046.US42_C0009G0013"/>
<evidence type="ECO:0000256" key="4">
    <source>
        <dbReference type="ARBA" id="ARBA00022679"/>
    </source>
</evidence>
<keyword evidence="6 10" id="KW-0573">Peptidoglycan synthesis</keyword>
<dbReference type="GO" id="GO:0005886">
    <property type="term" value="C:plasma membrane"/>
    <property type="evidence" value="ECO:0007669"/>
    <property type="project" value="UniProtKB-SubCell"/>
</dbReference>
<dbReference type="InterPro" id="IPR007235">
    <property type="entry name" value="Glyco_trans_28_C"/>
</dbReference>
<dbReference type="GO" id="GO:0071555">
    <property type="term" value="P:cell wall organization"/>
    <property type="evidence" value="ECO:0007669"/>
    <property type="project" value="UniProtKB-KW"/>
</dbReference>
<feature type="binding site" evidence="10">
    <location>
        <position position="293"/>
    </location>
    <ligand>
        <name>UDP-N-acetyl-alpha-D-glucosamine</name>
        <dbReference type="ChEBI" id="CHEBI:57705"/>
    </ligand>
</feature>
<dbReference type="PANTHER" id="PTHR21015">
    <property type="entry name" value="UDP-N-ACETYLGLUCOSAMINE--N-ACETYLMURAMYL-(PENTAPEPTIDE) PYROPHOSPHORYL-UNDECAPRENOL N-ACETYLGLUCOSAMINE TRANSFERASE 1"/>
    <property type="match status" value="1"/>
</dbReference>
<keyword evidence="9 10" id="KW-0961">Cell wall biogenesis/degradation</keyword>
<accession>A0A0G0G8K8</accession>
<proteinExistence type="inferred from homology"/>
<dbReference type="Pfam" id="PF03033">
    <property type="entry name" value="Glyco_transf_28"/>
    <property type="match status" value="1"/>
</dbReference>
<sequence>MKIIFSGGYTLGPVTPLLAVSEVIKKHYPNVEFLWIGTKKGPEKKLINEQGIKFITLPAGKFRRYLSPWNLIDIAKIIAGFFKALKIMWQEEPVICISAGGFVSVPVHFAAWLFGVPTWIHQQDVIVGLANKLMAPVARVISTALKDNVQSFGKLRIKKTIWLGNPVRAEIFGGNLVNAEKIFNLKKNLPVVFAMGGGTGSMRLNQLIIQSIPHLKGFCQVIHLSGLERPQELVSRAQELFADYYQVHKFFSAEMKDAYSASSIVISRGGFGSLSEIAALGKPAIIIPKPGHQIENVRFLNQAGAVILLDERTADGNLLAKTIRELLVDQILQRQMSTQIQKMLPRASEEKILAIIKAML</sequence>
<dbReference type="GO" id="GO:0005975">
    <property type="term" value="P:carbohydrate metabolic process"/>
    <property type="evidence" value="ECO:0007669"/>
    <property type="project" value="InterPro"/>
</dbReference>
<evidence type="ECO:0000256" key="9">
    <source>
        <dbReference type="ARBA" id="ARBA00023316"/>
    </source>
</evidence>
<evidence type="ECO:0000256" key="8">
    <source>
        <dbReference type="ARBA" id="ARBA00023306"/>
    </source>
</evidence>
<protein>
    <recommendedName>
        <fullName evidence="10">UDP-N-acetylglucosamine--N-acetylmuramyl-(pentapeptide) pyrophosphoryl-undecaprenol N-acetylglucosamine transferase</fullName>
        <ecNumber evidence="10">2.4.1.227</ecNumber>
    </recommendedName>
    <alternativeName>
        <fullName evidence="10">Undecaprenyl-PP-MurNAc-pentapeptide-UDPGlcNAc GlcNAc transferase</fullName>
    </alternativeName>
</protein>
<evidence type="ECO:0000256" key="5">
    <source>
        <dbReference type="ARBA" id="ARBA00022960"/>
    </source>
</evidence>
<evidence type="ECO:0000256" key="2">
    <source>
        <dbReference type="ARBA" id="ARBA00022618"/>
    </source>
</evidence>
<comment type="caution">
    <text evidence="13">The sequence shown here is derived from an EMBL/GenBank/DDBJ whole genome shotgun (WGS) entry which is preliminary data.</text>
</comment>
<dbReference type="InterPro" id="IPR004276">
    <property type="entry name" value="GlycoTrans_28_N"/>
</dbReference>
<evidence type="ECO:0000256" key="10">
    <source>
        <dbReference type="HAMAP-Rule" id="MF_00033"/>
    </source>
</evidence>
<dbReference type="GO" id="GO:0050511">
    <property type="term" value="F:undecaprenyldiphospho-muramoylpentapeptide beta-N-acetylglucosaminyltransferase activity"/>
    <property type="evidence" value="ECO:0007669"/>
    <property type="project" value="UniProtKB-UniRule"/>
</dbReference>
<dbReference type="EC" id="2.4.1.227" evidence="10"/>
<keyword evidence="2 10" id="KW-0132">Cell division</keyword>
<dbReference type="Proteomes" id="UP000034849">
    <property type="component" value="Unassembled WGS sequence"/>
</dbReference>
<comment type="subcellular location">
    <subcellularLocation>
        <location evidence="10">Cell membrane</location>
        <topology evidence="10">Peripheral membrane protein</topology>
        <orientation evidence="10">Cytoplasmic side</orientation>
    </subcellularLocation>
</comment>
<evidence type="ECO:0000259" key="12">
    <source>
        <dbReference type="Pfam" id="PF04101"/>
    </source>
</evidence>
<evidence type="ECO:0000259" key="11">
    <source>
        <dbReference type="Pfam" id="PF03033"/>
    </source>
</evidence>
<evidence type="ECO:0000256" key="7">
    <source>
        <dbReference type="ARBA" id="ARBA00023136"/>
    </source>
</evidence>
<comment type="function">
    <text evidence="10">Cell wall formation. Catalyzes the transfer of a GlcNAc subunit on undecaprenyl-pyrophosphoryl-MurNAc-pentapeptide (lipid intermediate I) to form undecaprenyl-pyrophosphoryl-MurNAc-(pentapeptide)GlcNAc (lipid intermediate II).</text>
</comment>
<keyword evidence="4 10" id="KW-0808">Transferase</keyword>
<evidence type="ECO:0000256" key="6">
    <source>
        <dbReference type="ARBA" id="ARBA00022984"/>
    </source>
</evidence>
<keyword evidence="8 10" id="KW-0131">Cell cycle</keyword>
<dbReference type="SUPFAM" id="SSF53756">
    <property type="entry name" value="UDP-Glycosyltransferase/glycogen phosphorylase"/>
    <property type="match status" value="1"/>
</dbReference>
<dbReference type="Gene3D" id="3.40.50.2000">
    <property type="entry name" value="Glycogen Phosphorylase B"/>
    <property type="match status" value="2"/>
</dbReference>
<evidence type="ECO:0000256" key="1">
    <source>
        <dbReference type="ARBA" id="ARBA00022475"/>
    </source>
</evidence>
<comment type="similarity">
    <text evidence="10">Belongs to the glycosyltransferase 28 family. MurG subfamily.</text>
</comment>
<dbReference type="AlphaFoldDB" id="A0A0G0G8K8"/>
<gene>
    <name evidence="10" type="primary">murG</name>
    <name evidence="13" type="ORF">US42_C0009G0013</name>
</gene>
<dbReference type="GO" id="GO:0009252">
    <property type="term" value="P:peptidoglycan biosynthetic process"/>
    <property type="evidence" value="ECO:0007669"/>
    <property type="project" value="UniProtKB-UniRule"/>
</dbReference>
<comment type="pathway">
    <text evidence="10">Cell wall biogenesis; peptidoglycan biosynthesis.</text>
</comment>
<feature type="binding site" evidence="10">
    <location>
        <position position="168"/>
    </location>
    <ligand>
        <name>UDP-N-acetyl-alpha-D-glucosamine</name>
        <dbReference type="ChEBI" id="CHEBI:57705"/>
    </ligand>
</feature>
<feature type="domain" description="Glycosyltransferase family 28 N-terminal" evidence="11">
    <location>
        <begin position="3"/>
        <end position="139"/>
    </location>
</feature>
<dbReference type="PANTHER" id="PTHR21015:SF22">
    <property type="entry name" value="GLYCOSYLTRANSFERASE"/>
    <property type="match status" value="1"/>
</dbReference>
<feature type="domain" description="Glycosyl transferase family 28 C-terminal" evidence="12">
    <location>
        <begin position="191"/>
        <end position="342"/>
    </location>
</feature>
<keyword evidence="1 10" id="KW-1003">Cell membrane</keyword>
<evidence type="ECO:0000313" key="14">
    <source>
        <dbReference type="Proteomes" id="UP000034849"/>
    </source>
</evidence>
<dbReference type="GO" id="GO:0008360">
    <property type="term" value="P:regulation of cell shape"/>
    <property type="evidence" value="ECO:0007669"/>
    <property type="project" value="UniProtKB-KW"/>
</dbReference>
<dbReference type="EMBL" id="LBSX01000009">
    <property type="protein sequence ID" value="KKQ27423.1"/>
    <property type="molecule type" value="Genomic_DNA"/>
</dbReference>
<comment type="caution">
    <text evidence="10">Lacks conserved residue(s) required for the propagation of feature annotation.</text>
</comment>
<comment type="catalytic activity">
    <reaction evidence="10">
        <text>di-trans,octa-cis-undecaprenyl diphospho-N-acetyl-alpha-D-muramoyl-L-alanyl-D-glutamyl-meso-2,6-diaminopimeloyl-D-alanyl-D-alanine + UDP-N-acetyl-alpha-D-glucosamine = di-trans,octa-cis-undecaprenyl diphospho-[N-acetyl-alpha-D-glucosaminyl-(1-&gt;4)]-N-acetyl-alpha-D-muramoyl-L-alanyl-D-glutamyl-meso-2,6-diaminopimeloyl-D-alanyl-D-alanine + UDP + H(+)</text>
        <dbReference type="Rhea" id="RHEA:31227"/>
        <dbReference type="ChEBI" id="CHEBI:15378"/>
        <dbReference type="ChEBI" id="CHEBI:57705"/>
        <dbReference type="ChEBI" id="CHEBI:58223"/>
        <dbReference type="ChEBI" id="CHEBI:61387"/>
        <dbReference type="ChEBI" id="CHEBI:61388"/>
        <dbReference type="EC" id="2.4.1.227"/>
    </reaction>
</comment>
<evidence type="ECO:0000256" key="3">
    <source>
        <dbReference type="ARBA" id="ARBA00022676"/>
    </source>
</evidence>
<dbReference type="GO" id="GO:0051301">
    <property type="term" value="P:cell division"/>
    <property type="evidence" value="ECO:0007669"/>
    <property type="project" value="UniProtKB-KW"/>
</dbReference>
<organism evidence="13 14">
    <name type="scientific">Candidatus Magasanikbacteria bacterium GW2011_GWC2_37_14</name>
    <dbReference type="NCBI Taxonomy" id="1619046"/>
    <lineage>
        <taxon>Bacteria</taxon>
        <taxon>Candidatus Magasanikiibacteriota</taxon>
    </lineage>
</organism>
<dbReference type="CDD" id="cd03785">
    <property type="entry name" value="GT28_MurG"/>
    <property type="match status" value="1"/>
</dbReference>
<keyword evidence="5 10" id="KW-0133">Cell shape</keyword>
<dbReference type="UniPathway" id="UPA00219"/>
<keyword evidence="3 10" id="KW-0328">Glycosyltransferase</keyword>
<keyword evidence="7 10" id="KW-0472">Membrane</keyword>
<dbReference type="Pfam" id="PF04101">
    <property type="entry name" value="Glyco_tran_28_C"/>
    <property type="match status" value="1"/>
</dbReference>
<dbReference type="HAMAP" id="MF_00033">
    <property type="entry name" value="MurG"/>
    <property type="match status" value="1"/>
</dbReference>
<reference evidence="13 14" key="1">
    <citation type="journal article" date="2015" name="Nature">
        <title>rRNA introns, odd ribosomes, and small enigmatic genomes across a large radiation of phyla.</title>
        <authorList>
            <person name="Brown C.T."/>
            <person name="Hug L.A."/>
            <person name="Thomas B.C."/>
            <person name="Sharon I."/>
            <person name="Castelle C.J."/>
            <person name="Singh A."/>
            <person name="Wilkins M.J."/>
            <person name="Williams K.H."/>
            <person name="Banfield J.F."/>
        </authorList>
    </citation>
    <scope>NUCLEOTIDE SEQUENCE [LARGE SCALE GENOMIC DNA]</scope>
</reference>
<dbReference type="GO" id="GO:0051991">
    <property type="term" value="F:UDP-N-acetyl-D-glucosamine:N-acetylmuramoyl-L-alanyl-D-glutamyl-meso-2,6-diaminopimelyl-D-alanyl-D-alanine-diphosphoundecaprenol 4-beta-N-acetylglucosaminlytransferase activity"/>
    <property type="evidence" value="ECO:0007669"/>
    <property type="project" value="RHEA"/>
</dbReference>
<evidence type="ECO:0000313" key="13">
    <source>
        <dbReference type="EMBL" id="KKQ27423.1"/>
    </source>
</evidence>